<dbReference type="RefSeq" id="WP_205114183.1">
    <property type="nucleotide sequence ID" value="NZ_JAFBCM010000001.1"/>
</dbReference>
<dbReference type="EMBL" id="JBHRZH010000009">
    <property type="protein sequence ID" value="MFC3761626.1"/>
    <property type="molecule type" value="Genomic_DNA"/>
</dbReference>
<accession>A0ABV7Y8J7</accession>
<comment type="caution">
    <text evidence="2">The sequence shown here is derived from an EMBL/GenBank/DDBJ whole genome shotgun (WGS) entry which is preliminary data.</text>
</comment>
<evidence type="ECO:0000313" key="3">
    <source>
        <dbReference type="Proteomes" id="UP001595699"/>
    </source>
</evidence>
<organism evidence="2 3">
    <name type="scientific">Tenggerimyces flavus</name>
    <dbReference type="NCBI Taxonomy" id="1708749"/>
    <lineage>
        <taxon>Bacteria</taxon>
        <taxon>Bacillati</taxon>
        <taxon>Actinomycetota</taxon>
        <taxon>Actinomycetes</taxon>
        <taxon>Propionibacteriales</taxon>
        <taxon>Nocardioidaceae</taxon>
        <taxon>Tenggerimyces</taxon>
    </lineage>
</organism>
<keyword evidence="3" id="KW-1185">Reference proteome</keyword>
<feature type="compositionally biased region" description="Basic residues" evidence="1">
    <location>
        <begin position="33"/>
        <end position="43"/>
    </location>
</feature>
<gene>
    <name evidence="2" type="ORF">ACFOUW_12335</name>
</gene>
<evidence type="ECO:0000256" key="1">
    <source>
        <dbReference type="SAM" id="MobiDB-lite"/>
    </source>
</evidence>
<dbReference type="Proteomes" id="UP001595699">
    <property type="component" value="Unassembled WGS sequence"/>
</dbReference>
<feature type="region of interest" description="Disordered" evidence="1">
    <location>
        <begin position="16"/>
        <end position="44"/>
    </location>
</feature>
<protein>
    <submittedName>
        <fullName evidence="2">Uncharacterized protein</fullName>
    </submittedName>
</protein>
<evidence type="ECO:0000313" key="2">
    <source>
        <dbReference type="EMBL" id="MFC3761626.1"/>
    </source>
</evidence>
<sequence length="140" mass="15425">MAGRVQGKVAKVAAKALPKAKAAKNKIPDIPKRRPPTKPKVSNRKLQNIINDIWKHAGKKGTAGDGTTIDAIRNELLTGRSSNGIWHLKKGQQLMNGLKGLLAKKWGRDILSPEERRIAQQLYNELRDAYRQGGGHPPNV</sequence>
<proteinExistence type="predicted"/>
<name>A0ABV7Y8J7_9ACTN</name>
<reference evidence="3" key="1">
    <citation type="journal article" date="2019" name="Int. J. Syst. Evol. Microbiol.">
        <title>The Global Catalogue of Microorganisms (GCM) 10K type strain sequencing project: providing services to taxonomists for standard genome sequencing and annotation.</title>
        <authorList>
            <consortium name="The Broad Institute Genomics Platform"/>
            <consortium name="The Broad Institute Genome Sequencing Center for Infectious Disease"/>
            <person name="Wu L."/>
            <person name="Ma J."/>
        </authorList>
    </citation>
    <scope>NUCLEOTIDE SEQUENCE [LARGE SCALE GENOMIC DNA]</scope>
    <source>
        <strain evidence="3">CGMCC 4.7241</strain>
    </source>
</reference>